<dbReference type="AlphaFoldDB" id="M2WHH1"/>
<feature type="compositionally biased region" description="Low complexity" evidence="1">
    <location>
        <begin position="84"/>
        <end position="93"/>
    </location>
</feature>
<reference evidence="3" key="1">
    <citation type="journal article" date="2012" name="PLoS Genet.">
        <title>The genomes of the fungal plant pathogens Cladosporium fulvum and Dothistroma septosporum reveal adaptation to different hosts and lifestyles but also signatures of common ancestry.</title>
        <authorList>
            <person name="de Wit P.J.G.M."/>
            <person name="van der Burgt A."/>
            <person name="Oekmen B."/>
            <person name="Stergiopoulos I."/>
            <person name="Abd-Elsalam K.A."/>
            <person name="Aerts A.L."/>
            <person name="Bahkali A.H."/>
            <person name="Beenen H.G."/>
            <person name="Chettri P."/>
            <person name="Cox M.P."/>
            <person name="Datema E."/>
            <person name="de Vries R.P."/>
            <person name="Dhillon B."/>
            <person name="Ganley A.R."/>
            <person name="Griffiths S.A."/>
            <person name="Guo Y."/>
            <person name="Hamelin R.C."/>
            <person name="Henrissat B."/>
            <person name="Kabir M.S."/>
            <person name="Jashni M.K."/>
            <person name="Kema G."/>
            <person name="Klaubauf S."/>
            <person name="Lapidus A."/>
            <person name="Levasseur A."/>
            <person name="Lindquist E."/>
            <person name="Mehrabi R."/>
            <person name="Ohm R.A."/>
            <person name="Owen T.J."/>
            <person name="Salamov A."/>
            <person name="Schwelm A."/>
            <person name="Schijlen E."/>
            <person name="Sun H."/>
            <person name="van den Burg H.A."/>
            <person name="van Ham R.C.H.J."/>
            <person name="Zhang S."/>
            <person name="Goodwin S.B."/>
            <person name="Grigoriev I.V."/>
            <person name="Collemare J."/>
            <person name="Bradshaw R.E."/>
        </authorList>
    </citation>
    <scope>NUCLEOTIDE SEQUENCE [LARGE SCALE GENOMIC DNA]</scope>
    <source>
        <strain evidence="3">NZE10 / CBS 128990</strain>
    </source>
</reference>
<feature type="compositionally biased region" description="Basic and acidic residues" evidence="1">
    <location>
        <begin position="94"/>
        <end position="104"/>
    </location>
</feature>
<feature type="compositionally biased region" description="Basic and acidic residues" evidence="1">
    <location>
        <begin position="54"/>
        <end position="63"/>
    </location>
</feature>
<name>M2WHH1_DOTSN</name>
<evidence type="ECO:0000313" key="2">
    <source>
        <dbReference type="EMBL" id="EME38042.1"/>
    </source>
</evidence>
<reference evidence="2 3" key="2">
    <citation type="journal article" date="2012" name="PLoS Pathog.">
        <title>Diverse lifestyles and strategies of plant pathogenesis encoded in the genomes of eighteen Dothideomycetes fungi.</title>
        <authorList>
            <person name="Ohm R.A."/>
            <person name="Feau N."/>
            <person name="Henrissat B."/>
            <person name="Schoch C.L."/>
            <person name="Horwitz B.A."/>
            <person name="Barry K.W."/>
            <person name="Condon B.J."/>
            <person name="Copeland A.C."/>
            <person name="Dhillon B."/>
            <person name="Glaser F."/>
            <person name="Hesse C.N."/>
            <person name="Kosti I."/>
            <person name="LaButti K."/>
            <person name="Lindquist E.A."/>
            <person name="Lucas S."/>
            <person name="Salamov A.A."/>
            <person name="Bradshaw R.E."/>
            <person name="Ciuffetti L."/>
            <person name="Hamelin R.C."/>
            <person name="Kema G.H.J."/>
            <person name="Lawrence C."/>
            <person name="Scott J.A."/>
            <person name="Spatafora J.W."/>
            <person name="Turgeon B.G."/>
            <person name="de Wit P.J.G.M."/>
            <person name="Zhong S."/>
            <person name="Goodwin S.B."/>
            <person name="Grigoriev I.V."/>
        </authorList>
    </citation>
    <scope>NUCLEOTIDE SEQUENCE [LARGE SCALE GENOMIC DNA]</scope>
    <source>
        <strain evidence="3">NZE10 / CBS 128990</strain>
    </source>
</reference>
<organism evidence="2 3">
    <name type="scientific">Dothistroma septosporum (strain NZE10 / CBS 128990)</name>
    <name type="common">Red band needle blight fungus</name>
    <name type="synonym">Mycosphaerella pini</name>
    <dbReference type="NCBI Taxonomy" id="675120"/>
    <lineage>
        <taxon>Eukaryota</taxon>
        <taxon>Fungi</taxon>
        <taxon>Dikarya</taxon>
        <taxon>Ascomycota</taxon>
        <taxon>Pezizomycotina</taxon>
        <taxon>Dothideomycetes</taxon>
        <taxon>Dothideomycetidae</taxon>
        <taxon>Mycosphaerellales</taxon>
        <taxon>Mycosphaerellaceae</taxon>
        <taxon>Dothistroma</taxon>
    </lineage>
</organism>
<dbReference type="HOGENOM" id="CLU_1061836_0_0_1"/>
<dbReference type="EMBL" id="KB446548">
    <property type="protein sequence ID" value="EME38042.1"/>
    <property type="molecule type" value="Genomic_DNA"/>
</dbReference>
<accession>M2WHH1</accession>
<dbReference type="Proteomes" id="UP000016933">
    <property type="component" value="Unassembled WGS sequence"/>
</dbReference>
<feature type="compositionally biased region" description="Basic and acidic residues" evidence="1">
    <location>
        <begin position="9"/>
        <end position="20"/>
    </location>
</feature>
<gene>
    <name evidence="2" type="ORF">DOTSEDRAFT_75958</name>
</gene>
<feature type="compositionally biased region" description="Polar residues" evidence="1">
    <location>
        <begin position="122"/>
        <end position="140"/>
    </location>
</feature>
<dbReference type="OrthoDB" id="3650955at2759"/>
<keyword evidence="3" id="KW-1185">Reference proteome</keyword>
<evidence type="ECO:0000256" key="1">
    <source>
        <dbReference type="SAM" id="MobiDB-lite"/>
    </source>
</evidence>
<proteinExistence type="predicted"/>
<protein>
    <submittedName>
        <fullName evidence="2">Uncharacterized protein</fullName>
    </submittedName>
</protein>
<sequence length="262" mass="28869">MAKVNSRIDTVKARYQKMKDNGLSVDVLKKRKRATGESEDENTMPGSSSKRARHDLTEGDTTHIDGLLQIPTPEETGHEYGGIAQLQAAAHAASPDHHERETRSQLDSQLRSPSPIIDSTVRPATNRSTPAEEGYTSSSEVPPRRHASSVSMSISSGTSPSIHEAATAPAVTNNTNTTARSSRPNDHFGKQQPRTLPPELAQKNRGGQTLRWSIKSEDITKNPERAESLIHKGRMNGESKQARRRRVARELAFLRNMPTQEV</sequence>
<feature type="compositionally biased region" description="Low complexity" evidence="1">
    <location>
        <begin position="148"/>
        <end position="179"/>
    </location>
</feature>
<feature type="region of interest" description="Disordered" evidence="1">
    <location>
        <begin position="1"/>
        <end position="244"/>
    </location>
</feature>
<evidence type="ECO:0000313" key="3">
    <source>
        <dbReference type="Proteomes" id="UP000016933"/>
    </source>
</evidence>
<feature type="compositionally biased region" description="Basic and acidic residues" evidence="1">
    <location>
        <begin position="214"/>
        <end position="241"/>
    </location>
</feature>